<evidence type="ECO:0000313" key="2">
    <source>
        <dbReference type="Proteomes" id="UP000192366"/>
    </source>
</evidence>
<gene>
    <name evidence="1" type="ORF">BST17_11625</name>
</gene>
<dbReference type="Proteomes" id="UP000192366">
    <property type="component" value="Unassembled WGS sequence"/>
</dbReference>
<reference evidence="1 2" key="1">
    <citation type="submission" date="2017-02" db="EMBL/GenBank/DDBJ databases">
        <title>The new phylogeny of genus Mycobacterium.</title>
        <authorList>
            <person name="Tortoli E."/>
            <person name="Trovato A."/>
            <person name="Cirillo D.M."/>
        </authorList>
    </citation>
    <scope>NUCLEOTIDE SEQUENCE [LARGE SCALE GENOMIC DNA]</scope>
    <source>
        <strain evidence="1 2">DSM 45578</strain>
    </source>
</reference>
<dbReference type="OrthoDB" id="7991726at2"/>
<keyword evidence="2" id="KW-1185">Reference proteome</keyword>
<evidence type="ECO:0000313" key="1">
    <source>
        <dbReference type="EMBL" id="ORA04807.1"/>
    </source>
</evidence>
<comment type="caution">
    <text evidence="1">The sequence shown here is derived from an EMBL/GenBank/DDBJ whole genome shotgun (WGS) entry which is preliminary data.</text>
</comment>
<dbReference type="EMBL" id="MVHJ01000008">
    <property type="protein sequence ID" value="ORA04807.1"/>
    <property type="molecule type" value="Genomic_DNA"/>
</dbReference>
<dbReference type="RefSeq" id="WP_083058027.1">
    <property type="nucleotide sequence ID" value="NZ_JACKVM010000005.1"/>
</dbReference>
<name>A0A1W9YXU4_MYCBA</name>
<dbReference type="STRING" id="564198.BST17_11625"/>
<proteinExistence type="predicted"/>
<protein>
    <submittedName>
        <fullName evidence="1">Uncharacterized protein</fullName>
    </submittedName>
</protein>
<organism evidence="1 2">
    <name type="scientific">Mycolicibacterium bacteremicum</name>
    <name type="common">Mycobacterium bacteremicum</name>
    <dbReference type="NCBI Taxonomy" id="564198"/>
    <lineage>
        <taxon>Bacteria</taxon>
        <taxon>Bacillati</taxon>
        <taxon>Actinomycetota</taxon>
        <taxon>Actinomycetes</taxon>
        <taxon>Mycobacteriales</taxon>
        <taxon>Mycobacteriaceae</taxon>
        <taxon>Mycolicibacterium</taxon>
    </lineage>
</organism>
<dbReference type="AlphaFoldDB" id="A0A1W9YXU4"/>
<sequence length="212" mass="23293">MGSVSPDWLVHPRKALGALHFGMSAAQVDALSATYGEVTTRMDDTISDDMLRDTLETFGDGLSAAEKQELIAAYAEVAVDTDGMVTETRGEPGLVLRYQHDRLVEIMPAIGQRPLFIDGTDLFSLDGLQALMLLERRNGGPGRYAGTEAAFDGLAISTDGFCVTDPAGVQVLDGSDERFRHRTVMLRPAPYRPEDELDRYVTHRFLDQIGMR</sequence>
<accession>A0A1W9YXU4</accession>